<evidence type="ECO:0000256" key="1">
    <source>
        <dbReference type="ARBA" id="ARBA00022679"/>
    </source>
</evidence>
<gene>
    <name evidence="3" type="ORF">GCM10009001_09570</name>
</gene>
<dbReference type="Gene3D" id="3.40.630.30">
    <property type="match status" value="1"/>
</dbReference>
<dbReference type="Pfam" id="PF00583">
    <property type="entry name" value="Acetyltransf_1"/>
    <property type="match status" value="1"/>
</dbReference>
<keyword evidence="4" id="KW-1185">Reference proteome</keyword>
<keyword evidence="1" id="KW-0808">Transferase</keyword>
<proteinExistence type="predicted"/>
<sequence>MEIRILEPGDAWAYRKLRLEALLNSPEAFLTSHEEAEKMSEDDYKVRLQSSEVFNFGAFKGDNLIGMVALVGETKVKINHRSSVFGMYVTPTCRGKGVGKKLMQTAVEQARSIDGVSQLCISVVTKNTTAKSMYYAQGFVPIGIHKKAIKFGEAFLDEEHMVMML</sequence>
<dbReference type="CDD" id="cd04301">
    <property type="entry name" value="NAT_SF"/>
    <property type="match status" value="1"/>
</dbReference>
<protein>
    <submittedName>
        <fullName evidence="3">GNAT family N-acetyltransferase</fullName>
    </submittedName>
</protein>
<dbReference type="PROSITE" id="PS51186">
    <property type="entry name" value="GNAT"/>
    <property type="match status" value="1"/>
</dbReference>
<feature type="domain" description="N-acetyltransferase" evidence="2">
    <location>
        <begin position="1"/>
        <end position="165"/>
    </location>
</feature>
<dbReference type="EMBL" id="BAAADS010000006">
    <property type="protein sequence ID" value="GAA0595547.1"/>
    <property type="molecule type" value="Genomic_DNA"/>
</dbReference>
<comment type="caution">
    <text evidence="3">The sequence shown here is derived from an EMBL/GenBank/DDBJ whole genome shotgun (WGS) entry which is preliminary data.</text>
</comment>
<dbReference type="InterPro" id="IPR050769">
    <property type="entry name" value="NAT_camello-type"/>
</dbReference>
<accession>A0ABP3QQN7</accession>
<evidence type="ECO:0000259" key="2">
    <source>
        <dbReference type="PROSITE" id="PS51186"/>
    </source>
</evidence>
<dbReference type="PANTHER" id="PTHR13947:SF37">
    <property type="entry name" value="LD18367P"/>
    <property type="match status" value="1"/>
</dbReference>
<dbReference type="SUPFAM" id="SSF55729">
    <property type="entry name" value="Acyl-CoA N-acyltransferases (Nat)"/>
    <property type="match status" value="1"/>
</dbReference>
<organism evidence="3 4">
    <name type="scientific">Virgibacillus siamensis</name>
    <dbReference type="NCBI Taxonomy" id="480071"/>
    <lineage>
        <taxon>Bacteria</taxon>
        <taxon>Bacillati</taxon>
        <taxon>Bacillota</taxon>
        <taxon>Bacilli</taxon>
        <taxon>Bacillales</taxon>
        <taxon>Bacillaceae</taxon>
        <taxon>Virgibacillus</taxon>
    </lineage>
</organism>
<dbReference type="RefSeq" id="WP_343810773.1">
    <property type="nucleotide sequence ID" value="NZ_BAAADS010000006.1"/>
</dbReference>
<evidence type="ECO:0000313" key="4">
    <source>
        <dbReference type="Proteomes" id="UP001500866"/>
    </source>
</evidence>
<dbReference type="InterPro" id="IPR000182">
    <property type="entry name" value="GNAT_dom"/>
</dbReference>
<reference evidence="4" key="1">
    <citation type="journal article" date="2019" name="Int. J. Syst. Evol. Microbiol.">
        <title>The Global Catalogue of Microorganisms (GCM) 10K type strain sequencing project: providing services to taxonomists for standard genome sequencing and annotation.</title>
        <authorList>
            <consortium name="The Broad Institute Genomics Platform"/>
            <consortium name="The Broad Institute Genome Sequencing Center for Infectious Disease"/>
            <person name="Wu L."/>
            <person name="Ma J."/>
        </authorList>
    </citation>
    <scope>NUCLEOTIDE SEQUENCE [LARGE SCALE GENOMIC DNA]</scope>
    <source>
        <strain evidence="4">JCM 15395</strain>
    </source>
</reference>
<evidence type="ECO:0000313" key="3">
    <source>
        <dbReference type="EMBL" id="GAA0595547.1"/>
    </source>
</evidence>
<name>A0ABP3QQN7_9BACI</name>
<dbReference type="PANTHER" id="PTHR13947">
    <property type="entry name" value="GNAT FAMILY N-ACETYLTRANSFERASE"/>
    <property type="match status" value="1"/>
</dbReference>
<dbReference type="Proteomes" id="UP001500866">
    <property type="component" value="Unassembled WGS sequence"/>
</dbReference>
<dbReference type="InterPro" id="IPR016181">
    <property type="entry name" value="Acyl_CoA_acyltransferase"/>
</dbReference>